<dbReference type="GeneID" id="59233868"/>
<dbReference type="RefSeq" id="XP_037141960.1">
    <property type="nucleotide sequence ID" value="XM_037286065.1"/>
</dbReference>
<dbReference type="PANTHER" id="PTHR23241:SF102">
    <property type="entry name" value="LD23009P"/>
    <property type="match status" value="1"/>
</dbReference>
<evidence type="ECO:0000256" key="3">
    <source>
        <dbReference type="ARBA" id="ARBA00022989"/>
    </source>
</evidence>
<keyword evidence="2 5" id="KW-0812">Transmembrane</keyword>
<keyword evidence="8" id="KW-1185">Reference proteome</keyword>
<evidence type="ECO:0000256" key="4">
    <source>
        <dbReference type="ARBA" id="ARBA00023136"/>
    </source>
</evidence>
<dbReference type="Proteomes" id="UP000509704">
    <property type="component" value="Chromosome 1"/>
</dbReference>
<dbReference type="InterPro" id="IPR053009">
    <property type="entry name" value="Xanthocillin_Biosynth-Assoc"/>
</dbReference>
<evidence type="ECO:0000256" key="1">
    <source>
        <dbReference type="ARBA" id="ARBA00004370"/>
    </source>
</evidence>
<name>A0A7H9AXC0_ZYGMR</name>
<organism evidence="7 8">
    <name type="scientific">Zygotorulaspora mrakii</name>
    <name type="common">Zygosaccharomyces mrakii</name>
    <dbReference type="NCBI Taxonomy" id="42260"/>
    <lineage>
        <taxon>Eukaryota</taxon>
        <taxon>Fungi</taxon>
        <taxon>Dikarya</taxon>
        <taxon>Ascomycota</taxon>
        <taxon>Saccharomycotina</taxon>
        <taxon>Saccharomycetes</taxon>
        <taxon>Saccharomycetales</taxon>
        <taxon>Saccharomycetaceae</taxon>
        <taxon>Zygotorulaspora</taxon>
    </lineage>
</organism>
<protein>
    <recommendedName>
        <fullName evidence="6">TMEM205-like domain-containing protein</fullName>
    </recommendedName>
</protein>
<reference evidence="7 8" key="1">
    <citation type="submission" date="2020-07" db="EMBL/GenBank/DDBJ databases">
        <title>The yeast mating-type switching endonuclease HO is a domesticated member of an unorthodox homing genetic element family.</title>
        <authorList>
            <person name="Coughlan A.Y."/>
            <person name="Lombardi L."/>
            <person name="Braun-Galleani S."/>
            <person name="Martos A.R."/>
            <person name="Galeote V."/>
            <person name="Bigey F."/>
            <person name="Dequin S."/>
            <person name="Byrne K.P."/>
            <person name="Wolfe K.H."/>
        </authorList>
    </citation>
    <scope>NUCLEOTIDE SEQUENCE [LARGE SCALE GENOMIC DNA]</scope>
    <source>
        <strain evidence="7 8">NRRL Y-6702</strain>
    </source>
</reference>
<accession>A0A7H9AXC0</accession>
<feature type="domain" description="TMEM205-like" evidence="6">
    <location>
        <begin position="11"/>
        <end position="104"/>
    </location>
</feature>
<feature type="transmembrane region" description="Helical" evidence="5">
    <location>
        <begin position="132"/>
        <end position="151"/>
    </location>
</feature>
<dbReference type="AlphaFoldDB" id="A0A7H9AXC0"/>
<evidence type="ECO:0000256" key="5">
    <source>
        <dbReference type="SAM" id="Phobius"/>
    </source>
</evidence>
<dbReference type="EMBL" id="CP058604">
    <property type="protein sequence ID" value="QLG70232.1"/>
    <property type="molecule type" value="Genomic_DNA"/>
</dbReference>
<evidence type="ECO:0000313" key="7">
    <source>
        <dbReference type="EMBL" id="QLG70232.1"/>
    </source>
</evidence>
<dbReference type="GO" id="GO:0016020">
    <property type="term" value="C:membrane"/>
    <property type="evidence" value="ECO:0007669"/>
    <property type="project" value="UniProtKB-SubCell"/>
</dbReference>
<evidence type="ECO:0000313" key="8">
    <source>
        <dbReference type="Proteomes" id="UP000509704"/>
    </source>
</evidence>
<dbReference type="Pfam" id="PF13664">
    <property type="entry name" value="DUF4149"/>
    <property type="match status" value="1"/>
</dbReference>
<sequence length="161" mass="17778">MSLFKPASHLLLYSFVFGGTTFYSYVASPIAFKWLDRENFSLLQSKVFPLFFQMQAASPIILGLTAPITLAGGPLAALATASVAGLTNLCWLLPKTRKIKEERKGLQSRLTGEELESFDGPLRKKFGKFHGLSLLFNLTNACSMLVYGVYLCKGLLKHVPK</sequence>
<keyword evidence="3 5" id="KW-1133">Transmembrane helix</keyword>
<dbReference type="KEGG" id="zmk:HG535_0A01700"/>
<proteinExistence type="predicted"/>
<dbReference type="OrthoDB" id="1641132at2759"/>
<gene>
    <name evidence="7" type="ORF">HG535_0A01700</name>
</gene>
<keyword evidence="4 5" id="KW-0472">Membrane</keyword>
<evidence type="ECO:0000256" key="2">
    <source>
        <dbReference type="ARBA" id="ARBA00022692"/>
    </source>
</evidence>
<feature type="transmembrane region" description="Helical" evidence="5">
    <location>
        <begin position="12"/>
        <end position="35"/>
    </location>
</feature>
<dbReference type="PANTHER" id="PTHR23241">
    <property type="entry name" value="LATE EMBRYOGENESIS ABUNDANT PLANTS LEA-RELATED"/>
    <property type="match status" value="1"/>
</dbReference>
<evidence type="ECO:0000259" key="6">
    <source>
        <dbReference type="Pfam" id="PF13664"/>
    </source>
</evidence>
<dbReference type="InterPro" id="IPR025423">
    <property type="entry name" value="TMEM205-like"/>
</dbReference>
<comment type="subcellular location">
    <subcellularLocation>
        <location evidence="1">Membrane</location>
    </subcellularLocation>
</comment>